<organism evidence="1">
    <name type="scientific">Apophua simplicipes ichnovirus</name>
    <dbReference type="NCBI Taxonomy" id="1329648"/>
    <lineage>
        <taxon>Viruses</taxon>
        <taxon>Viruses incertae sedis</taxon>
        <taxon>Polydnaviriformidae</taxon>
        <taxon>Ichnoviriform</taxon>
    </lineage>
</organism>
<protein>
    <submittedName>
        <fullName evidence="1">AsIV-cont00007-ORF2</fullName>
    </submittedName>
</protein>
<proteinExistence type="predicted"/>
<reference evidence="1" key="1">
    <citation type="journal article" date="2013" name="J. Gen. Virol.">
        <title>Ultrastructural and genomic characterization of a second banchine polydnavirus confirms the existence of shared features within this ichnovirus lineage.</title>
        <authorList>
            <person name="Djoumad A."/>
            <person name="Stoltz D."/>
            <person name="Beliveau C."/>
            <person name="Boyle B."/>
            <person name="Kuhn L."/>
            <person name="Cusson M."/>
        </authorList>
    </citation>
    <scope>NUCLEOTIDE SEQUENCE</scope>
</reference>
<accession>S5DSV4</accession>
<dbReference type="EMBL" id="KC752213">
    <property type="protein sequence ID" value="AGQ20115.1"/>
    <property type="molecule type" value="Genomic_DNA"/>
</dbReference>
<name>S5DSV4_9VIRU</name>
<evidence type="ECO:0000313" key="1">
    <source>
        <dbReference type="EMBL" id="AGQ20115.1"/>
    </source>
</evidence>
<sequence length="117" mass="13773">MGPLDSSRLQVTHEPYHGRVNLALRVSSSLDIPNMCGRNFFQKFHHFDHSDLVFMFIRFVSPNQLQRSRFMHKQSQHSRSIVIFLNYSSNISLINEKPDTHCVNFFCNLKTFRVKNS</sequence>